<accession>A0A450VAL7</accession>
<sequence>MEMQTISIILAVVTAIIGTAVGGAILHIYTPWLDNAKHYFRRKPIKVSNFSGRGRDIIIFDGERRIEDKAVFWGYEATNGKLSRSIERVTLDADLRMLHSEKDSTETKGRLTAGGPLEGNTAHITYSIETDSGDYWSGFMILNMPPAAKNISGYWMVSSPIKPGRISFGDVVLDRQN</sequence>
<name>A0A450VAL7_9GAMM</name>
<feature type="transmembrane region" description="Helical" evidence="1">
    <location>
        <begin position="6"/>
        <end position="33"/>
    </location>
</feature>
<evidence type="ECO:0000256" key="1">
    <source>
        <dbReference type="SAM" id="Phobius"/>
    </source>
</evidence>
<protein>
    <submittedName>
        <fullName evidence="2">Uncharacterized protein</fullName>
    </submittedName>
</protein>
<keyword evidence="1" id="KW-1133">Transmembrane helix</keyword>
<keyword evidence="1" id="KW-0472">Membrane</keyword>
<keyword evidence="1" id="KW-0812">Transmembrane</keyword>
<proteinExistence type="predicted"/>
<evidence type="ECO:0000313" key="2">
    <source>
        <dbReference type="EMBL" id="VFK01824.1"/>
    </source>
</evidence>
<organism evidence="2">
    <name type="scientific">Candidatus Kentrum sp. LFY</name>
    <dbReference type="NCBI Taxonomy" id="2126342"/>
    <lineage>
        <taxon>Bacteria</taxon>
        <taxon>Pseudomonadati</taxon>
        <taxon>Pseudomonadota</taxon>
        <taxon>Gammaproteobacteria</taxon>
        <taxon>Candidatus Kentrum</taxon>
    </lineage>
</organism>
<dbReference type="AlphaFoldDB" id="A0A450VAL7"/>
<dbReference type="EMBL" id="CAADFH010000163">
    <property type="protein sequence ID" value="VFK01824.1"/>
    <property type="molecule type" value="Genomic_DNA"/>
</dbReference>
<gene>
    <name evidence="2" type="ORF">BECKLFY1418A_GA0070994_11633</name>
</gene>
<reference evidence="2" key="1">
    <citation type="submission" date="2019-02" db="EMBL/GenBank/DDBJ databases">
        <authorList>
            <person name="Gruber-Vodicka R. H."/>
            <person name="Seah K. B. B."/>
        </authorList>
    </citation>
    <scope>NUCLEOTIDE SEQUENCE</scope>
    <source>
        <strain evidence="2">BECK_M6</strain>
    </source>
</reference>